<feature type="region of interest" description="Disordered" evidence="1">
    <location>
        <begin position="77"/>
        <end position="100"/>
    </location>
</feature>
<evidence type="ECO:0000256" key="2">
    <source>
        <dbReference type="SAM" id="Phobius"/>
    </source>
</evidence>
<dbReference type="Pfam" id="PF20125">
    <property type="entry name" value="DUF6515"/>
    <property type="match status" value="2"/>
</dbReference>
<sequence length="161" mass="18180">MIRPRYYAPVVVFGTTYYYWGGVYYVASGSRYVVVNPPVGAVVYAIPAPTTVVYADSQPYYYIDGAYYVASDKEANLPEENPEYKDKQEDSKQSDPKMLEADDHNYEVVGPPVGATVPYLPEKAEKKEIDNKTYFVYGSTYYRAFASDGDTVYMVVDDPTK</sequence>
<dbReference type="InterPro" id="IPR045398">
    <property type="entry name" value="DUF6515"/>
</dbReference>
<accession>A0A0F9H698</accession>
<keyword evidence="2" id="KW-0472">Membrane</keyword>
<dbReference type="AlphaFoldDB" id="A0A0F9H698"/>
<proteinExistence type="predicted"/>
<keyword evidence="2" id="KW-0812">Transmembrane</keyword>
<keyword evidence="2" id="KW-1133">Transmembrane helix</keyword>
<organism evidence="3">
    <name type="scientific">marine sediment metagenome</name>
    <dbReference type="NCBI Taxonomy" id="412755"/>
    <lineage>
        <taxon>unclassified sequences</taxon>
        <taxon>metagenomes</taxon>
        <taxon>ecological metagenomes</taxon>
    </lineage>
</organism>
<name>A0A0F9H698_9ZZZZ</name>
<reference evidence="3" key="1">
    <citation type="journal article" date="2015" name="Nature">
        <title>Complex archaea that bridge the gap between prokaryotes and eukaryotes.</title>
        <authorList>
            <person name="Spang A."/>
            <person name="Saw J.H."/>
            <person name="Jorgensen S.L."/>
            <person name="Zaremba-Niedzwiedzka K."/>
            <person name="Martijn J."/>
            <person name="Lind A.E."/>
            <person name="van Eijk R."/>
            <person name="Schleper C."/>
            <person name="Guy L."/>
            <person name="Ettema T.J."/>
        </authorList>
    </citation>
    <scope>NUCLEOTIDE SEQUENCE</scope>
</reference>
<feature type="transmembrane region" description="Helical" evidence="2">
    <location>
        <begin position="6"/>
        <end position="27"/>
    </location>
</feature>
<protein>
    <submittedName>
        <fullName evidence="3">Uncharacterized protein</fullName>
    </submittedName>
</protein>
<evidence type="ECO:0000256" key="1">
    <source>
        <dbReference type="SAM" id="MobiDB-lite"/>
    </source>
</evidence>
<comment type="caution">
    <text evidence="3">The sequence shown here is derived from an EMBL/GenBank/DDBJ whole genome shotgun (WGS) entry which is preliminary data.</text>
</comment>
<dbReference type="EMBL" id="LAZR01017910">
    <property type="protein sequence ID" value="KKL98486.1"/>
    <property type="molecule type" value="Genomic_DNA"/>
</dbReference>
<gene>
    <name evidence="3" type="ORF">LCGC14_1823950</name>
</gene>
<evidence type="ECO:0000313" key="3">
    <source>
        <dbReference type="EMBL" id="KKL98486.1"/>
    </source>
</evidence>